<dbReference type="SUPFAM" id="SSF161098">
    <property type="entry name" value="MetI-like"/>
    <property type="match status" value="1"/>
</dbReference>
<gene>
    <name evidence="10" type="ORF">IAC95_01550</name>
</gene>
<accession>A0A9D1J7M8</accession>
<feature type="transmembrane region" description="Helical" evidence="8">
    <location>
        <begin position="12"/>
        <end position="34"/>
    </location>
</feature>
<dbReference type="PANTHER" id="PTHR43357">
    <property type="entry name" value="INNER MEMBRANE ABC TRANSPORTER PERMEASE PROTEIN YDCV"/>
    <property type="match status" value="1"/>
</dbReference>
<dbReference type="CDD" id="cd06261">
    <property type="entry name" value="TM_PBP2"/>
    <property type="match status" value="1"/>
</dbReference>
<dbReference type="PANTHER" id="PTHR43357:SF4">
    <property type="entry name" value="INNER MEMBRANE ABC TRANSPORTER PERMEASE PROTEIN YDCV"/>
    <property type="match status" value="1"/>
</dbReference>
<reference evidence="10" key="2">
    <citation type="journal article" date="2021" name="PeerJ">
        <title>Extensive microbial diversity within the chicken gut microbiome revealed by metagenomics and culture.</title>
        <authorList>
            <person name="Gilroy R."/>
            <person name="Ravi A."/>
            <person name="Getino M."/>
            <person name="Pursley I."/>
            <person name="Horton D.L."/>
            <person name="Alikhan N.F."/>
            <person name="Baker D."/>
            <person name="Gharbi K."/>
            <person name="Hall N."/>
            <person name="Watson M."/>
            <person name="Adriaenssens E.M."/>
            <person name="Foster-Nyarko E."/>
            <person name="Jarju S."/>
            <person name="Secka A."/>
            <person name="Antonio M."/>
            <person name="Oren A."/>
            <person name="Chaudhuri R.R."/>
            <person name="La Ragione R."/>
            <person name="Hildebrand F."/>
            <person name="Pallen M.J."/>
        </authorList>
    </citation>
    <scope>NUCLEOTIDE SEQUENCE</scope>
    <source>
        <strain evidence="10">CHK121-14286</strain>
    </source>
</reference>
<evidence type="ECO:0000256" key="3">
    <source>
        <dbReference type="ARBA" id="ARBA00022475"/>
    </source>
</evidence>
<keyword evidence="4" id="KW-0997">Cell inner membrane</keyword>
<sequence length="210" mass="22959">MITHITYLFNSLLLAISCALIAGTLGILIGYAVAKRRGTKLAQLADNFAFLPYLMPSMAMGAAFLAIGSSFGIAKTFFILILVGSIKYLPFASRSGINAMLQLSNEIEEAALIVNVPWWKRMLRIIFPIQKSTFMSGYLLPFTSCMRELSLFTLLASGSTVLLTTLLEDWQQWWSQSANALNLLIILVVLVINFVVNKLTGASIDKGVGG</sequence>
<comment type="caution">
    <text evidence="10">The sequence shown here is derived from an EMBL/GenBank/DDBJ whole genome shotgun (WGS) entry which is preliminary data.</text>
</comment>
<dbReference type="Gene3D" id="1.10.3720.10">
    <property type="entry name" value="MetI-like"/>
    <property type="match status" value="1"/>
</dbReference>
<dbReference type="Proteomes" id="UP000824200">
    <property type="component" value="Unassembled WGS sequence"/>
</dbReference>
<comment type="subcellular location">
    <subcellularLocation>
        <location evidence="1">Cell inner membrane</location>
        <topology evidence="1">Multi-pass membrane protein</topology>
    </subcellularLocation>
    <subcellularLocation>
        <location evidence="8">Cell membrane</location>
        <topology evidence="8">Multi-pass membrane protein</topology>
    </subcellularLocation>
</comment>
<dbReference type="Pfam" id="PF00528">
    <property type="entry name" value="BPD_transp_1"/>
    <property type="match status" value="1"/>
</dbReference>
<keyword evidence="6 8" id="KW-1133">Transmembrane helix</keyword>
<evidence type="ECO:0000256" key="2">
    <source>
        <dbReference type="ARBA" id="ARBA00022448"/>
    </source>
</evidence>
<evidence type="ECO:0000256" key="8">
    <source>
        <dbReference type="RuleBase" id="RU363032"/>
    </source>
</evidence>
<evidence type="ECO:0000259" key="9">
    <source>
        <dbReference type="PROSITE" id="PS50928"/>
    </source>
</evidence>
<feature type="domain" description="ABC transmembrane type-1" evidence="9">
    <location>
        <begin position="8"/>
        <end position="196"/>
    </location>
</feature>
<keyword evidence="3" id="KW-1003">Cell membrane</keyword>
<evidence type="ECO:0000256" key="1">
    <source>
        <dbReference type="ARBA" id="ARBA00004429"/>
    </source>
</evidence>
<dbReference type="GO" id="GO:0005886">
    <property type="term" value="C:plasma membrane"/>
    <property type="evidence" value="ECO:0007669"/>
    <property type="project" value="UniProtKB-SubCell"/>
</dbReference>
<keyword evidence="2 8" id="KW-0813">Transport</keyword>
<evidence type="ECO:0000313" key="11">
    <source>
        <dbReference type="Proteomes" id="UP000824200"/>
    </source>
</evidence>
<evidence type="ECO:0000256" key="6">
    <source>
        <dbReference type="ARBA" id="ARBA00022989"/>
    </source>
</evidence>
<dbReference type="EMBL" id="DVHL01000014">
    <property type="protein sequence ID" value="HIR65558.1"/>
    <property type="molecule type" value="Genomic_DNA"/>
</dbReference>
<dbReference type="InterPro" id="IPR000515">
    <property type="entry name" value="MetI-like"/>
</dbReference>
<feature type="transmembrane region" description="Helical" evidence="8">
    <location>
        <begin position="73"/>
        <end position="91"/>
    </location>
</feature>
<dbReference type="PROSITE" id="PS50928">
    <property type="entry name" value="ABC_TM1"/>
    <property type="match status" value="1"/>
</dbReference>
<organism evidence="10 11">
    <name type="scientific">Candidatus Fimimonas gallinarum</name>
    <dbReference type="NCBI Taxonomy" id="2840821"/>
    <lineage>
        <taxon>Bacteria</taxon>
        <taxon>Pseudomonadati</taxon>
        <taxon>Myxococcota</taxon>
        <taxon>Myxococcia</taxon>
        <taxon>Myxococcales</taxon>
        <taxon>Cystobacterineae</taxon>
        <taxon>Myxococcaceae</taxon>
        <taxon>Myxococcaceae incertae sedis</taxon>
        <taxon>Candidatus Fimimonas</taxon>
    </lineage>
</organism>
<keyword evidence="5 8" id="KW-0812">Transmembrane</keyword>
<feature type="transmembrane region" description="Helical" evidence="8">
    <location>
        <begin position="173"/>
        <end position="196"/>
    </location>
</feature>
<dbReference type="GO" id="GO:0055085">
    <property type="term" value="P:transmembrane transport"/>
    <property type="evidence" value="ECO:0007669"/>
    <property type="project" value="InterPro"/>
</dbReference>
<evidence type="ECO:0000256" key="7">
    <source>
        <dbReference type="ARBA" id="ARBA00023136"/>
    </source>
</evidence>
<dbReference type="InterPro" id="IPR035906">
    <property type="entry name" value="MetI-like_sf"/>
</dbReference>
<protein>
    <submittedName>
        <fullName evidence="10">ABC transporter permease subunit</fullName>
    </submittedName>
</protein>
<evidence type="ECO:0000313" key="10">
    <source>
        <dbReference type="EMBL" id="HIR65558.1"/>
    </source>
</evidence>
<proteinExistence type="inferred from homology"/>
<feature type="transmembrane region" description="Helical" evidence="8">
    <location>
        <begin position="149"/>
        <end position="167"/>
    </location>
</feature>
<comment type="similarity">
    <text evidence="8">Belongs to the binding-protein-dependent transport system permease family.</text>
</comment>
<evidence type="ECO:0000256" key="5">
    <source>
        <dbReference type="ARBA" id="ARBA00022692"/>
    </source>
</evidence>
<dbReference type="AlphaFoldDB" id="A0A9D1J7M8"/>
<reference evidence="10" key="1">
    <citation type="submission" date="2020-10" db="EMBL/GenBank/DDBJ databases">
        <authorList>
            <person name="Gilroy R."/>
        </authorList>
    </citation>
    <scope>NUCLEOTIDE SEQUENCE</scope>
    <source>
        <strain evidence="10">CHK121-14286</strain>
    </source>
</reference>
<evidence type="ECO:0000256" key="4">
    <source>
        <dbReference type="ARBA" id="ARBA00022519"/>
    </source>
</evidence>
<name>A0A9D1J7M8_9BACT</name>
<keyword evidence="7 8" id="KW-0472">Membrane</keyword>